<dbReference type="Proteomes" id="UP000016922">
    <property type="component" value="Unassembled WGS sequence"/>
</dbReference>
<sequence>MSSGTTTKQTEFWGSNTTVALLLPHLTCKWSSQDIVQPNSSSVTKKYSIPLNKCLLKDLLYCVSVVYGVPFADCVHGSQEHAITLYARVYIASEGVLSEAATNALHKKIKDILSNSSMDVADLEKVTGMLYDQDKNQEPIEGARQAELRKMLIENIGEYNQDFKQFSFIPKKLIEEVDLHLLLTAQPGNFCEPRTSQTAGDDSEELPEVYSSLKTVGRKIWSLLVSPH</sequence>
<gene>
    <name evidence="1" type="ORF">GLAREA_02752</name>
</gene>
<evidence type="ECO:0000313" key="2">
    <source>
        <dbReference type="Proteomes" id="UP000016922"/>
    </source>
</evidence>
<keyword evidence="2" id="KW-1185">Reference proteome</keyword>
<evidence type="ECO:0000313" key="1">
    <source>
        <dbReference type="EMBL" id="EPE26838.1"/>
    </source>
</evidence>
<dbReference type="GeneID" id="19461808"/>
<reference evidence="1 2" key="1">
    <citation type="journal article" date="2013" name="BMC Genomics">
        <title>Genomics-driven discovery of the pneumocandin biosynthetic gene cluster in the fungus Glarea lozoyensis.</title>
        <authorList>
            <person name="Chen L."/>
            <person name="Yue Q."/>
            <person name="Zhang X."/>
            <person name="Xiang M."/>
            <person name="Wang C."/>
            <person name="Li S."/>
            <person name="Che Y."/>
            <person name="Ortiz-Lopez F.J."/>
            <person name="Bills G.F."/>
            <person name="Liu X."/>
            <person name="An Z."/>
        </authorList>
    </citation>
    <scope>NUCLEOTIDE SEQUENCE [LARGE SCALE GENOMIC DNA]</scope>
    <source>
        <strain evidence="2">ATCC 20868 / MF5171</strain>
    </source>
</reference>
<dbReference type="RefSeq" id="XP_008086028.1">
    <property type="nucleotide sequence ID" value="XM_008087837.1"/>
</dbReference>
<proteinExistence type="predicted"/>
<dbReference type="KEGG" id="glz:GLAREA_02752"/>
<dbReference type="EMBL" id="KE145370">
    <property type="protein sequence ID" value="EPE26838.1"/>
    <property type="molecule type" value="Genomic_DNA"/>
</dbReference>
<dbReference type="AlphaFoldDB" id="S3DJY5"/>
<accession>S3DJY5</accession>
<protein>
    <submittedName>
        <fullName evidence="1">Uncharacterized protein</fullName>
    </submittedName>
</protein>
<organism evidence="1 2">
    <name type="scientific">Glarea lozoyensis (strain ATCC 20868 / MF5171)</name>
    <dbReference type="NCBI Taxonomy" id="1116229"/>
    <lineage>
        <taxon>Eukaryota</taxon>
        <taxon>Fungi</taxon>
        <taxon>Dikarya</taxon>
        <taxon>Ascomycota</taxon>
        <taxon>Pezizomycotina</taxon>
        <taxon>Leotiomycetes</taxon>
        <taxon>Helotiales</taxon>
        <taxon>Helotiaceae</taxon>
        <taxon>Glarea</taxon>
    </lineage>
</organism>
<name>S3DJY5_GLAL2</name>
<dbReference type="HOGENOM" id="CLU_1214869_0_0_1"/>